<dbReference type="RefSeq" id="WP_162377125.1">
    <property type="nucleotide sequence ID" value="NZ_JBHTKN010000008.1"/>
</dbReference>
<evidence type="ECO:0000313" key="1">
    <source>
        <dbReference type="EMBL" id="MFD1043148.1"/>
    </source>
</evidence>
<dbReference type="Proteomes" id="UP001597033">
    <property type="component" value="Unassembled WGS sequence"/>
</dbReference>
<name>A0ABW3LY51_9GAMM</name>
<sequence>MSAHWRHPWLLAGAAAVLMAAVAAWFALDRSRVLSPREVEGLKSWSTATQSPEVLAMFEQLLADGRITVRESQHLAEVAKAAAIPPGLYEPVDLD</sequence>
<keyword evidence="2" id="KW-1185">Reference proteome</keyword>
<accession>A0ABW3LY51</accession>
<evidence type="ECO:0000313" key="2">
    <source>
        <dbReference type="Proteomes" id="UP001597033"/>
    </source>
</evidence>
<dbReference type="EMBL" id="JBHTKN010000008">
    <property type="protein sequence ID" value="MFD1043148.1"/>
    <property type="molecule type" value="Genomic_DNA"/>
</dbReference>
<gene>
    <name evidence="1" type="ORF">ACFQ2N_12415</name>
</gene>
<protein>
    <submittedName>
        <fullName evidence="1">Uncharacterized protein</fullName>
    </submittedName>
</protein>
<comment type="caution">
    <text evidence="1">The sequence shown here is derived from an EMBL/GenBank/DDBJ whole genome shotgun (WGS) entry which is preliminary data.</text>
</comment>
<organism evidence="1 2">
    <name type="scientific">Pseudoxanthomonas kaohsiungensis</name>
    <dbReference type="NCBI Taxonomy" id="283923"/>
    <lineage>
        <taxon>Bacteria</taxon>
        <taxon>Pseudomonadati</taxon>
        <taxon>Pseudomonadota</taxon>
        <taxon>Gammaproteobacteria</taxon>
        <taxon>Lysobacterales</taxon>
        <taxon>Lysobacteraceae</taxon>
        <taxon>Pseudoxanthomonas</taxon>
    </lineage>
</organism>
<reference evidence="2" key="1">
    <citation type="journal article" date="2019" name="Int. J. Syst. Evol. Microbiol.">
        <title>The Global Catalogue of Microorganisms (GCM) 10K type strain sequencing project: providing services to taxonomists for standard genome sequencing and annotation.</title>
        <authorList>
            <consortium name="The Broad Institute Genomics Platform"/>
            <consortium name="The Broad Institute Genome Sequencing Center for Infectious Disease"/>
            <person name="Wu L."/>
            <person name="Ma J."/>
        </authorList>
    </citation>
    <scope>NUCLEOTIDE SEQUENCE [LARGE SCALE GENOMIC DNA]</scope>
    <source>
        <strain evidence="2">CCUG 55854</strain>
    </source>
</reference>
<proteinExistence type="predicted"/>